<dbReference type="EMBL" id="CP015772">
    <property type="protein sequence ID" value="ANH84028.1"/>
    <property type="molecule type" value="Genomic_DNA"/>
</dbReference>
<evidence type="ECO:0000256" key="4">
    <source>
        <dbReference type="ARBA" id="ARBA00034320"/>
    </source>
</evidence>
<dbReference type="InterPro" id="IPR011629">
    <property type="entry name" value="CobW-like_C"/>
</dbReference>
<dbReference type="InterPro" id="IPR003495">
    <property type="entry name" value="CobW/HypB/UreG_nucleotide-bd"/>
</dbReference>
<dbReference type="SUPFAM" id="SSF52540">
    <property type="entry name" value="P-loop containing nucleoside triphosphate hydrolases"/>
    <property type="match status" value="1"/>
</dbReference>
<evidence type="ECO:0000313" key="9">
    <source>
        <dbReference type="EMBL" id="ANH84028.1"/>
    </source>
</evidence>
<evidence type="ECO:0000256" key="5">
    <source>
        <dbReference type="ARBA" id="ARBA00045658"/>
    </source>
</evidence>
<dbReference type="Gene3D" id="3.30.1220.10">
    <property type="entry name" value="CobW-like, C-terminal domain"/>
    <property type="match status" value="1"/>
</dbReference>
<evidence type="ECO:0000259" key="8">
    <source>
        <dbReference type="SMART" id="SM00833"/>
    </source>
</evidence>
<dbReference type="PANTHER" id="PTHR13748:SF62">
    <property type="entry name" value="COBW DOMAIN-CONTAINING PROTEIN"/>
    <property type="match status" value="1"/>
</dbReference>
<feature type="region of interest" description="Disordered" evidence="7">
    <location>
        <begin position="210"/>
        <end position="233"/>
    </location>
</feature>
<keyword evidence="2" id="KW-0378">Hydrolase</keyword>
<gene>
    <name evidence="9" type="ORF">A8C56_17595</name>
</gene>
<dbReference type="PANTHER" id="PTHR13748">
    <property type="entry name" value="COBW-RELATED"/>
    <property type="match status" value="1"/>
</dbReference>
<evidence type="ECO:0000256" key="1">
    <source>
        <dbReference type="ARBA" id="ARBA00022741"/>
    </source>
</evidence>
<dbReference type="SMART" id="SM00833">
    <property type="entry name" value="CobW_C"/>
    <property type="match status" value="1"/>
</dbReference>
<proteinExistence type="inferred from homology"/>
<dbReference type="GO" id="GO:0016787">
    <property type="term" value="F:hydrolase activity"/>
    <property type="evidence" value="ECO:0007669"/>
    <property type="project" value="UniProtKB-KW"/>
</dbReference>
<dbReference type="SUPFAM" id="SSF90002">
    <property type="entry name" value="Hypothetical protein YjiA, C-terminal domain"/>
    <property type="match status" value="1"/>
</dbReference>
<evidence type="ECO:0000256" key="7">
    <source>
        <dbReference type="SAM" id="MobiDB-lite"/>
    </source>
</evidence>
<organism evidence="9 10">
    <name type="scientific">Niabella ginsenosidivorans</name>
    <dbReference type="NCBI Taxonomy" id="1176587"/>
    <lineage>
        <taxon>Bacteria</taxon>
        <taxon>Pseudomonadati</taxon>
        <taxon>Bacteroidota</taxon>
        <taxon>Chitinophagia</taxon>
        <taxon>Chitinophagales</taxon>
        <taxon>Chitinophagaceae</taxon>
        <taxon>Niabella</taxon>
    </lineage>
</organism>
<sequence>MSNQKIHPSAKPVTIVSGFLGAGKTTFLNALIAFYRANGKKLLVIENEFGEQSIDGELIVDAGSDIFEFSNGCFCCNLNEELYDLLRELWQRGNTFDELIIETTGIADPATVAVPFLTDPSINRYYRLERVIGVADACLIEATLAQAKEAGRQISFSDILLVTKTDRVTQEQTSDVMKLLQHINPFAKILTGNKTSGYPLQEISGFIRTEPTTTAPPETAPDHGHHHEHHHHHDHHDITSLSFVFADPIDVEKLEYRLMLMLTLQSENIYRVKGIIDAGNKKIILQSVAHYLAITEGKDWLPGEERKSRIVFIGKGLKAAVFEKILEQCIRKAAPLKKQS</sequence>
<dbReference type="Pfam" id="PF02492">
    <property type="entry name" value="cobW"/>
    <property type="match status" value="1"/>
</dbReference>
<dbReference type="InterPro" id="IPR051316">
    <property type="entry name" value="Zinc-reg_GTPase_activator"/>
</dbReference>
<dbReference type="STRING" id="1176587.A8C56_17595"/>
<dbReference type="Gene3D" id="3.40.50.300">
    <property type="entry name" value="P-loop containing nucleotide triphosphate hydrolases"/>
    <property type="match status" value="1"/>
</dbReference>
<evidence type="ECO:0000256" key="2">
    <source>
        <dbReference type="ARBA" id="ARBA00022801"/>
    </source>
</evidence>
<evidence type="ECO:0000256" key="6">
    <source>
        <dbReference type="ARBA" id="ARBA00049117"/>
    </source>
</evidence>
<accession>A0A1A9I8L7</accession>
<feature type="domain" description="CobW C-terminal" evidence="8">
    <location>
        <begin position="238"/>
        <end position="330"/>
    </location>
</feature>
<dbReference type="InterPro" id="IPR027417">
    <property type="entry name" value="P-loop_NTPase"/>
</dbReference>
<dbReference type="CDD" id="cd03112">
    <property type="entry name" value="CobW-like"/>
    <property type="match status" value="1"/>
</dbReference>
<keyword evidence="3" id="KW-0143">Chaperone</keyword>
<dbReference type="KEGG" id="nia:A8C56_17595"/>
<protein>
    <recommendedName>
        <fullName evidence="8">CobW C-terminal domain-containing protein</fullName>
    </recommendedName>
</protein>
<comment type="function">
    <text evidence="5">Zinc chaperone that directly transfers zinc cofactor to target proteins, thereby activating them. Zinc is transferred from the CXCC motif in the GTPase domain to the zinc binding site in target proteins in a process requiring GTP hydrolysis.</text>
</comment>
<comment type="similarity">
    <text evidence="4">Belongs to the SIMIBI class G3E GTPase family. ZNG1 subfamily.</text>
</comment>
<dbReference type="GO" id="GO:0000166">
    <property type="term" value="F:nucleotide binding"/>
    <property type="evidence" value="ECO:0007669"/>
    <property type="project" value="UniProtKB-KW"/>
</dbReference>
<dbReference type="Pfam" id="PF07683">
    <property type="entry name" value="CobW_C"/>
    <property type="match status" value="1"/>
</dbReference>
<dbReference type="Proteomes" id="UP000077667">
    <property type="component" value="Chromosome"/>
</dbReference>
<dbReference type="InterPro" id="IPR036627">
    <property type="entry name" value="CobW-likC_sf"/>
</dbReference>
<dbReference type="RefSeq" id="WP_067762212.1">
    <property type="nucleotide sequence ID" value="NZ_CP015772.1"/>
</dbReference>
<evidence type="ECO:0000313" key="10">
    <source>
        <dbReference type="Proteomes" id="UP000077667"/>
    </source>
</evidence>
<comment type="catalytic activity">
    <reaction evidence="6">
        <text>GTP + H2O = GDP + phosphate + H(+)</text>
        <dbReference type="Rhea" id="RHEA:19669"/>
        <dbReference type="ChEBI" id="CHEBI:15377"/>
        <dbReference type="ChEBI" id="CHEBI:15378"/>
        <dbReference type="ChEBI" id="CHEBI:37565"/>
        <dbReference type="ChEBI" id="CHEBI:43474"/>
        <dbReference type="ChEBI" id="CHEBI:58189"/>
    </reaction>
    <physiologicalReaction direction="left-to-right" evidence="6">
        <dbReference type="Rhea" id="RHEA:19670"/>
    </physiologicalReaction>
</comment>
<dbReference type="AlphaFoldDB" id="A0A1A9I8L7"/>
<keyword evidence="1" id="KW-0547">Nucleotide-binding</keyword>
<keyword evidence="10" id="KW-1185">Reference proteome</keyword>
<name>A0A1A9I8L7_9BACT</name>
<reference evidence="9 10" key="1">
    <citation type="submission" date="2016-05" db="EMBL/GenBank/DDBJ databases">
        <title>Niabella ginsenosidivorans BS26 whole genome sequencing.</title>
        <authorList>
            <person name="Im W.T."/>
            <person name="Siddiqi M.Z."/>
        </authorList>
    </citation>
    <scope>NUCLEOTIDE SEQUENCE [LARGE SCALE GENOMIC DNA]</scope>
    <source>
        <strain evidence="9 10">BS26</strain>
    </source>
</reference>
<dbReference type="GO" id="GO:0005737">
    <property type="term" value="C:cytoplasm"/>
    <property type="evidence" value="ECO:0007669"/>
    <property type="project" value="TreeGrafter"/>
</dbReference>
<evidence type="ECO:0000256" key="3">
    <source>
        <dbReference type="ARBA" id="ARBA00023186"/>
    </source>
</evidence>